<comment type="cofactor">
    <cofactor evidence="3">
        <name>a divalent metal cation</name>
        <dbReference type="ChEBI" id="CHEBI:60240"/>
    </cofactor>
</comment>
<dbReference type="PATRIC" id="fig|186479.3.peg.10170"/>
<comment type="caution">
    <text evidence="10">The sequence shown here is derived from an EMBL/GenBank/DDBJ whole genome shotgun (WGS) entry which is preliminary data.</text>
</comment>
<comment type="similarity">
    <text evidence="5 8">Belongs to the 5'-nucleotidase family.</text>
</comment>
<sequence>MAAAPTAAAQGDTRTLTILQTTDLHSNLLAYDYYTGRTAEWGLAKVATLVRRERAADPNALLLDSGDTIQGTPPGYYYAAIDKNAAHPMAVAMNALKYDVAALGNHEFNYGQETLNRWIGQLNFPVVSANIRKSDGSEAFRPYVIKEVNGVKVGILGLTTPSIPNWEKPENIAGLRFDNPVETAKRYVPEIRKAGADIVVVAQHIGWDKIPSNTSKPENWLTDPSTWQDSGSLPEENLTIELAQQVPGIDVILAGHSHLDVPKTIINNVLIIESSYWGRVLGKVTLQLQRSGNSWQVSNKDSK</sequence>
<keyword evidence="8" id="KW-0547">Nucleotide-binding</keyword>
<dbReference type="InterPro" id="IPR006179">
    <property type="entry name" value="5_nucleotidase/apyrase"/>
</dbReference>
<dbReference type="GO" id="GO:0046872">
    <property type="term" value="F:metal ion binding"/>
    <property type="evidence" value="ECO:0007669"/>
    <property type="project" value="InterPro"/>
</dbReference>
<reference evidence="10 11" key="1">
    <citation type="submission" date="2015-09" db="EMBL/GenBank/DDBJ databases">
        <title>Draft genome sequence of Kouleothrix aurantiaca JCM 19913.</title>
        <authorList>
            <person name="Hemp J."/>
        </authorList>
    </citation>
    <scope>NUCLEOTIDE SEQUENCE [LARGE SCALE GENOMIC DNA]</scope>
    <source>
        <strain evidence="10 11">COM-B</strain>
    </source>
</reference>
<evidence type="ECO:0000256" key="4">
    <source>
        <dbReference type="ARBA" id="ARBA00004196"/>
    </source>
</evidence>
<feature type="domain" description="Calcineurin-like phosphoesterase" evidence="9">
    <location>
        <begin position="17"/>
        <end position="258"/>
    </location>
</feature>
<dbReference type="InterPro" id="IPR004843">
    <property type="entry name" value="Calcineurin-like_PHP"/>
</dbReference>
<evidence type="ECO:0000256" key="3">
    <source>
        <dbReference type="ARBA" id="ARBA00001968"/>
    </source>
</evidence>
<dbReference type="EMBL" id="LJCR01000786">
    <property type="protein sequence ID" value="KPV51765.1"/>
    <property type="molecule type" value="Genomic_DNA"/>
</dbReference>
<evidence type="ECO:0000256" key="8">
    <source>
        <dbReference type="RuleBase" id="RU362119"/>
    </source>
</evidence>
<keyword evidence="7" id="KW-0511">Multifunctional enzyme</keyword>
<dbReference type="PROSITE" id="PS00786">
    <property type="entry name" value="5_NUCLEOTIDASE_2"/>
    <property type="match status" value="1"/>
</dbReference>
<dbReference type="PANTHER" id="PTHR11575:SF6">
    <property type="entry name" value="2',3'-CYCLIC-NUCLEOTIDE 2'-PHOSPHODIESTERASE_3'-NUCLEOTIDASE"/>
    <property type="match status" value="1"/>
</dbReference>
<comment type="catalytic activity">
    <reaction evidence="1">
        <text>a ribonucleoside 3'-phosphate + H2O = a ribonucleoside + phosphate</text>
        <dbReference type="Rhea" id="RHEA:10144"/>
        <dbReference type="ChEBI" id="CHEBI:13197"/>
        <dbReference type="ChEBI" id="CHEBI:15377"/>
        <dbReference type="ChEBI" id="CHEBI:18254"/>
        <dbReference type="ChEBI" id="CHEBI:43474"/>
        <dbReference type="EC" id="3.1.3.6"/>
    </reaction>
</comment>
<evidence type="ECO:0000256" key="6">
    <source>
        <dbReference type="ARBA" id="ARBA00022801"/>
    </source>
</evidence>
<dbReference type="GO" id="GO:0009166">
    <property type="term" value="P:nucleotide catabolic process"/>
    <property type="evidence" value="ECO:0007669"/>
    <property type="project" value="InterPro"/>
</dbReference>
<dbReference type="PANTHER" id="PTHR11575">
    <property type="entry name" value="5'-NUCLEOTIDASE-RELATED"/>
    <property type="match status" value="1"/>
</dbReference>
<dbReference type="GO" id="GO:0008663">
    <property type="term" value="F:2',3'-cyclic-nucleotide 2'-phosphodiesterase activity"/>
    <property type="evidence" value="ECO:0007669"/>
    <property type="project" value="UniProtKB-EC"/>
</dbReference>
<keyword evidence="11" id="KW-1185">Reference proteome</keyword>
<evidence type="ECO:0000313" key="10">
    <source>
        <dbReference type="EMBL" id="KPV51765.1"/>
    </source>
</evidence>
<evidence type="ECO:0000256" key="2">
    <source>
        <dbReference type="ARBA" id="ARBA00001730"/>
    </source>
</evidence>
<evidence type="ECO:0000313" key="11">
    <source>
        <dbReference type="Proteomes" id="UP000050509"/>
    </source>
</evidence>
<dbReference type="AlphaFoldDB" id="A0A0N8PS53"/>
<dbReference type="InterPro" id="IPR041827">
    <property type="entry name" value="CpdB_N"/>
</dbReference>
<gene>
    <name evidence="10" type="ORF">SE17_19370</name>
</gene>
<name>A0A0N8PS53_9CHLR</name>
<dbReference type="GO" id="GO:0000166">
    <property type="term" value="F:nucleotide binding"/>
    <property type="evidence" value="ECO:0007669"/>
    <property type="project" value="UniProtKB-KW"/>
</dbReference>
<evidence type="ECO:0000256" key="5">
    <source>
        <dbReference type="ARBA" id="ARBA00006654"/>
    </source>
</evidence>
<feature type="non-terminal residue" evidence="10">
    <location>
        <position position="303"/>
    </location>
</feature>
<dbReference type="CDD" id="cd07410">
    <property type="entry name" value="MPP_CpdB_N"/>
    <property type="match status" value="1"/>
</dbReference>
<evidence type="ECO:0000259" key="9">
    <source>
        <dbReference type="Pfam" id="PF00149"/>
    </source>
</evidence>
<proteinExistence type="inferred from homology"/>
<organism evidence="10 11">
    <name type="scientific">Kouleothrix aurantiaca</name>
    <dbReference type="NCBI Taxonomy" id="186479"/>
    <lineage>
        <taxon>Bacteria</taxon>
        <taxon>Bacillati</taxon>
        <taxon>Chloroflexota</taxon>
        <taxon>Chloroflexia</taxon>
        <taxon>Chloroflexales</taxon>
        <taxon>Roseiflexineae</taxon>
        <taxon>Roseiflexaceae</taxon>
        <taxon>Kouleothrix</taxon>
    </lineage>
</organism>
<dbReference type="PRINTS" id="PR01607">
    <property type="entry name" value="APYRASEFAMLY"/>
</dbReference>
<evidence type="ECO:0000256" key="7">
    <source>
        <dbReference type="ARBA" id="ARBA00023268"/>
    </source>
</evidence>
<comment type="catalytic activity">
    <reaction evidence="2">
        <text>a nucleoside 2',3'-cyclic phosphate + H2O = a nucleoside 3'-phosphate + H(+)</text>
        <dbReference type="Rhea" id="RHEA:19621"/>
        <dbReference type="ChEBI" id="CHEBI:15377"/>
        <dbReference type="ChEBI" id="CHEBI:15378"/>
        <dbReference type="ChEBI" id="CHEBI:66949"/>
        <dbReference type="ChEBI" id="CHEBI:66954"/>
        <dbReference type="EC" id="3.1.4.16"/>
    </reaction>
</comment>
<comment type="subcellular location">
    <subcellularLocation>
        <location evidence="4">Cell envelope</location>
    </subcellularLocation>
</comment>
<dbReference type="InterPro" id="IPR029052">
    <property type="entry name" value="Metallo-depent_PP-like"/>
</dbReference>
<keyword evidence="6 8" id="KW-0378">Hydrolase</keyword>
<dbReference type="Pfam" id="PF00149">
    <property type="entry name" value="Metallophos"/>
    <property type="match status" value="1"/>
</dbReference>
<evidence type="ECO:0000256" key="1">
    <source>
        <dbReference type="ARBA" id="ARBA00000527"/>
    </source>
</evidence>
<protein>
    <submittedName>
        <fullName evidence="10">Metallophosphatase</fullName>
    </submittedName>
</protein>
<dbReference type="GO" id="GO:0008254">
    <property type="term" value="F:3'-nucleotidase activity"/>
    <property type="evidence" value="ECO:0007669"/>
    <property type="project" value="UniProtKB-EC"/>
</dbReference>
<dbReference type="Proteomes" id="UP000050509">
    <property type="component" value="Unassembled WGS sequence"/>
</dbReference>
<accession>A0A0N8PS53</accession>
<dbReference type="Gene3D" id="3.60.21.10">
    <property type="match status" value="1"/>
</dbReference>
<dbReference type="SUPFAM" id="SSF56300">
    <property type="entry name" value="Metallo-dependent phosphatases"/>
    <property type="match status" value="1"/>
</dbReference>
<dbReference type="GO" id="GO:0030288">
    <property type="term" value="C:outer membrane-bounded periplasmic space"/>
    <property type="evidence" value="ECO:0007669"/>
    <property type="project" value="TreeGrafter"/>
</dbReference>
<dbReference type="InterPro" id="IPR006146">
    <property type="entry name" value="5'-Nucleotdase_CS"/>
</dbReference>